<evidence type="ECO:0000256" key="5">
    <source>
        <dbReference type="SAM" id="MobiDB-lite"/>
    </source>
</evidence>
<sequence length="258" mass="28367">MSDRRVALLFTLLIHLLVFGLLVFSWSTDPSLHKAPVVPPHVKATMVERSKQQKAPVAKPKKEVKPTPKPTAKPKPKPKTEPKPKPTPKPDPKPAPAKKPEPKPKPKSAPKPKAEKKLVVPEIDTPSLEEMLAEEELEMDRQNKASAQPDKEMASNADQANAQVASFTDAIASHVGQQWRIPGNYRNRDDIRTRVRIKMIPGGEVVNVSVAQSSGYPDFDDSVLNAVKLASPLPVPDGSLFNEQFRSLVIEFDPGVAQ</sequence>
<dbReference type="RefSeq" id="WP_011588041.1">
    <property type="nucleotide sequence ID" value="NC_008260.1"/>
</dbReference>
<name>Q0VRJ3_ALCBS</name>
<dbReference type="InterPro" id="IPR006260">
    <property type="entry name" value="TonB/TolA_C"/>
</dbReference>
<dbReference type="eggNOG" id="COG0810">
    <property type="taxonomic scope" value="Bacteria"/>
</dbReference>
<dbReference type="Proteomes" id="UP000008871">
    <property type="component" value="Chromosome"/>
</dbReference>
<protein>
    <recommendedName>
        <fullName evidence="8">Protein TonB</fullName>
    </recommendedName>
</protein>
<keyword evidence="3" id="KW-1133">Transmembrane helix</keyword>
<dbReference type="PANTHER" id="PTHR33446">
    <property type="entry name" value="PROTEIN TONB-RELATED"/>
    <property type="match status" value="1"/>
</dbReference>
<dbReference type="KEGG" id="abo:ABO_0757"/>
<organism evidence="6 7">
    <name type="scientific">Alcanivorax borkumensis (strain ATCC 700651 / DSM 11573 / NCIMB 13689 / SK2)</name>
    <dbReference type="NCBI Taxonomy" id="393595"/>
    <lineage>
        <taxon>Bacteria</taxon>
        <taxon>Pseudomonadati</taxon>
        <taxon>Pseudomonadota</taxon>
        <taxon>Gammaproteobacteria</taxon>
        <taxon>Oceanospirillales</taxon>
        <taxon>Alcanivoracaceae</taxon>
        <taxon>Alcanivorax</taxon>
    </lineage>
</organism>
<gene>
    <name evidence="6" type="ordered locus">ABO_0757</name>
</gene>
<reference evidence="6 7" key="1">
    <citation type="journal article" date="2006" name="Nat. Biotechnol.">
        <title>Genome sequence of the ubiquitous hydrocarbon-degrading marine bacterium Alcanivorax borkumensis.</title>
        <authorList>
            <person name="Schneiker S."/>
            <person name="Martins dos Santos V.A.P."/>
            <person name="Bartels D."/>
            <person name="Bekel T."/>
            <person name="Brecht M."/>
            <person name="Buhrmester J."/>
            <person name="Chernikova T.N."/>
            <person name="Denaro R."/>
            <person name="Ferrer M."/>
            <person name="Gertler C."/>
            <person name="Goesmann A."/>
            <person name="Golyshina O.V."/>
            <person name="Kaminski F."/>
            <person name="Khachane A.N."/>
            <person name="Lang S."/>
            <person name="Linke B."/>
            <person name="McHardy A.C."/>
            <person name="Meyer F."/>
            <person name="Nechitaylo T."/>
            <person name="Puehler A."/>
            <person name="Regenhardt D."/>
            <person name="Rupp O."/>
            <person name="Sabirova J.S."/>
            <person name="Selbitschka W."/>
            <person name="Yakimov M.M."/>
            <person name="Timmis K.N."/>
            <person name="Vorhoelter F.-J."/>
            <person name="Weidner S."/>
            <person name="Kaiser O."/>
            <person name="Golyshin P.N."/>
        </authorList>
    </citation>
    <scope>NUCLEOTIDE SEQUENCE [LARGE SCALE GENOMIC DNA]</scope>
    <source>
        <strain evidence="7">ATCC 700651 / DSM 11573 / NCIMB 13689 / SK2</strain>
    </source>
</reference>
<dbReference type="GO" id="GO:0098797">
    <property type="term" value="C:plasma membrane protein complex"/>
    <property type="evidence" value="ECO:0007669"/>
    <property type="project" value="TreeGrafter"/>
</dbReference>
<proteinExistence type="predicted"/>
<dbReference type="STRING" id="393595.ABO_0757"/>
<dbReference type="OrthoDB" id="9779830at2"/>
<dbReference type="AlphaFoldDB" id="Q0VRJ3"/>
<dbReference type="EMBL" id="AM286690">
    <property type="protein sequence ID" value="CAL16205.1"/>
    <property type="molecule type" value="Genomic_DNA"/>
</dbReference>
<dbReference type="HOGENOM" id="CLU_038804_0_0_6"/>
<keyword evidence="2" id="KW-0812">Transmembrane</keyword>
<dbReference type="NCBIfam" id="TIGR01352">
    <property type="entry name" value="tonB_Cterm"/>
    <property type="match status" value="1"/>
</dbReference>
<evidence type="ECO:0000256" key="4">
    <source>
        <dbReference type="ARBA" id="ARBA00023136"/>
    </source>
</evidence>
<keyword evidence="4" id="KW-0472">Membrane</keyword>
<comment type="subcellular location">
    <subcellularLocation>
        <location evidence="1">Membrane</location>
        <topology evidence="1">Single-pass membrane protein</topology>
    </subcellularLocation>
</comment>
<accession>Q0VRJ3</accession>
<keyword evidence="7" id="KW-1185">Reference proteome</keyword>
<evidence type="ECO:0000313" key="6">
    <source>
        <dbReference type="EMBL" id="CAL16205.1"/>
    </source>
</evidence>
<dbReference type="Pfam" id="PF13103">
    <property type="entry name" value="TonB_2"/>
    <property type="match status" value="1"/>
</dbReference>
<evidence type="ECO:0000256" key="2">
    <source>
        <dbReference type="ARBA" id="ARBA00022692"/>
    </source>
</evidence>
<dbReference type="Gene3D" id="3.30.1150.10">
    <property type="match status" value="1"/>
</dbReference>
<dbReference type="GO" id="GO:0031992">
    <property type="term" value="F:energy transducer activity"/>
    <property type="evidence" value="ECO:0007669"/>
    <property type="project" value="TreeGrafter"/>
</dbReference>
<evidence type="ECO:0008006" key="8">
    <source>
        <dbReference type="Google" id="ProtNLM"/>
    </source>
</evidence>
<dbReference type="PANTHER" id="PTHR33446:SF2">
    <property type="entry name" value="PROTEIN TONB"/>
    <property type="match status" value="1"/>
</dbReference>
<feature type="region of interest" description="Disordered" evidence="5">
    <location>
        <begin position="47"/>
        <end position="126"/>
    </location>
</feature>
<evidence type="ECO:0000256" key="3">
    <source>
        <dbReference type="ARBA" id="ARBA00022989"/>
    </source>
</evidence>
<dbReference type="InterPro" id="IPR051045">
    <property type="entry name" value="TonB-dependent_transducer"/>
</dbReference>
<evidence type="ECO:0000313" key="7">
    <source>
        <dbReference type="Proteomes" id="UP000008871"/>
    </source>
</evidence>
<evidence type="ECO:0000256" key="1">
    <source>
        <dbReference type="ARBA" id="ARBA00004167"/>
    </source>
</evidence>
<dbReference type="SUPFAM" id="SSF74653">
    <property type="entry name" value="TolA/TonB C-terminal domain"/>
    <property type="match status" value="1"/>
</dbReference>
<feature type="compositionally biased region" description="Basic and acidic residues" evidence="5">
    <location>
        <begin position="78"/>
        <end position="104"/>
    </location>
</feature>